<dbReference type="Proteomes" id="UP000054166">
    <property type="component" value="Unassembled WGS sequence"/>
</dbReference>
<reference evidence="2" key="2">
    <citation type="submission" date="2015-01" db="EMBL/GenBank/DDBJ databases">
        <title>Evolutionary Origins and Diversification of the Mycorrhizal Mutualists.</title>
        <authorList>
            <consortium name="DOE Joint Genome Institute"/>
            <consortium name="Mycorrhizal Genomics Consortium"/>
            <person name="Kohler A."/>
            <person name="Kuo A."/>
            <person name="Nagy L.G."/>
            <person name="Floudas D."/>
            <person name="Copeland A."/>
            <person name="Barry K.W."/>
            <person name="Cichocki N."/>
            <person name="Veneault-Fourrey C."/>
            <person name="LaButti K."/>
            <person name="Lindquist E.A."/>
            <person name="Lipzen A."/>
            <person name="Lundell T."/>
            <person name="Morin E."/>
            <person name="Murat C."/>
            <person name="Riley R."/>
            <person name="Ohm R."/>
            <person name="Sun H."/>
            <person name="Tunlid A."/>
            <person name="Henrissat B."/>
            <person name="Grigoriev I.V."/>
            <person name="Hibbett D.S."/>
            <person name="Martin F."/>
        </authorList>
    </citation>
    <scope>NUCLEOTIDE SEQUENCE [LARGE SCALE GENOMIC DNA]</scope>
    <source>
        <strain evidence="2">F 1598</strain>
    </source>
</reference>
<dbReference type="PANTHER" id="PTHR21310:SF39">
    <property type="entry name" value="AMINOGLYCOSIDE PHOSPHOTRANSFERASE DOMAIN-CONTAINING PROTEIN"/>
    <property type="match status" value="1"/>
</dbReference>
<gene>
    <name evidence="1" type="ORF">PILCRDRAFT_491430</name>
</gene>
<dbReference type="OrthoDB" id="8300194at2759"/>
<dbReference type="STRING" id="765440.A0A0C3FAY5"/>
<dbReference type="InterPro" id="IPR051678">
    <property type="entry name" value="AGP_Transferase"/>
</dbReference>
<proteinExistence type="predicted"/>
<dbReference type="EMBL" id="KN832997">
    <property type="protein sequence ID" value="KIM81825.1"/>
    <property type="molecule type" value="Genomic_DNA"/>
</dbReference>
<dbReference type="InParanoid" id="A0A0C3FAY5"/>
<dbReference type="PANTHER" id="PTHR21310">
    <property type="entry name" value="AMINOGLYCOSIDE PHOSPHOTRANSFERASE-RELATED-RELATED"/>
    <property type="match status" value="1"/>
</dbReference>
<dbReference type="HOGENOM" id="CLU_021768_2_1_1"/>
<keyword evidence="2" id="KW-1185">Reference proteome</keyword>
<organism evidence="1 2">
    <name type="scientific">Piloderma croceum (strain F 1598)</name>
    <dbReference type="NCBI Taxonomy" id="765440"/>
    <lineage>
        <taxon>Eukaryota</taxon>
        <taxon>Fungi</taxon>
        <taxon>Dikarya</taxon>
        <taxon>Basidiomycota</taxon>
        <taxon>Agaricomycotina</taxon>
        <taxon>Agaricomycetes</taxon>
        <taxon>Agaricomycetidae</taxon>
        <taxon>Atheliales</taxon>
        <taxon>Atheliaceae</taxon>
        <taxon>Piloderma</taxon>
    </lineage>
</organism>
<dbReference type="SUPFAM" id="SSF56112">
    <property type="entry name" value="Protein kinase-like (PK-like)"/>
    <property type="match status" value="1"/>
</dbReference>
<protein>
    <recommendedName>
        <fullName evidence="3">Aminoglycoside phosphotransferase domain-containing protein</fullName>
    </recommendedName>
</protein>
<dbReference type="InterPro" id="IPR011009">
    <property type="entry name" value="Kinase-like_dom_sf"/>
</dbReference>
<accession>A0A0C3FAY5</accession>
<evidence type="ECO:0000313" key="2">
    <source>
        <dbReference type="Proteomes" id="UP000054166"/>
    </source>
</evidence>
<reference evidence="1 2" key="1">
    <citation type="submission" date="2014-04" db="EMBL/GenBank/DDBJ databases">
        <authorList>
            <consortium name="DOE Joint Genome Institute"/>
            <person name="Kuo A."/>
            <person name="Tarkka M."/>
            <person name="Buscot F."/>
            <person name="Kohler A."/>
            <person name="Nagy L.G."/>
            <person name="Floudas D."/>
            <person name="Copeland A."/>
            <person name="Barry K.W."/>
            <person name="Cichocki N."/>
            <person name="Veneault-Fourrey C."/>
            <person name="LaButti K."/>
            <person name="Lindquist E.A."/>
            <person name="Lipzen A."/>
            <person name="Lundell T."/>
            <person name="Morin E."/>
            <person name="Murat C."/>
            <person name="Sun H."/>
            <person name="Tunlid A."/>
            <person name="Henrissat B."/>
            <person name="Grigoriev I.V."/>
            <person name="Hibbett D.S."/>
            <person name="Martin F."/>
            <person name="Nordberg H.P."/>
            <person name="Cantor M.N."/>
            <person name="Hua S.X."/>
        </authorList>
    </citation>
    <scope>NUCLEOTIDE SEQUENCE [LARGE SCALE GENOMIC DNA]</scope>
    <source>
        <strain evidence="1 2">F 1598</strain>
    </source>
</reference>
<name>A0A0C3FAY5_PILCF</name>
<dbReference type="AlphaFoldDB" id="A0A0C3FAY5"/>
<evidence type="ECO:0008006" key="3">
    <source>
        <dbReference type="Google" id="ProtNLM"/>
    </source>
</evidence>
<sequence length="172" mass="19499">MFAMNLVRSQTTIPVPCVRRVINHVHPDGTGLIAIDCIRNGKQLHACWPSLSLWAKLKVILTVRFYLRQLRQIQDVHSSTPGPLGPHPSSCKGLQFGLDSKGPFLTTATLAEHFHEELRRAEDRYFRGRKSLDGSIFARFVFTHNDLNMRNILLDDEGRLGLGLVWLLPYGL</sequence>
<evidence type="ECO:0000313" key="1">
    <source>
        <dbReference type="EMBL" id="KIM81825.1"/>
    </source>
</evidence>